<evidence type="ECO:0000313" key="4">
    <source>
        <dbReference type="EMBL" id="MFI7585992.1"/>
    </source>
</evidence>
<feature type="domain" description="Transcription regulator PadR N-terminal" evidence="3">
    <location>
        <begin position="12"/>
        <end position="93"/>
    </location>
</feature>
<dbReference type="SUPFAM" id="SSF46785">
    <property type="entry name" value="Winged helix' DNA-binding domain"/>
    <property type="match status" value="1"/>
</dbReference>
<keyword evidence="5" id="KW-1185">Reference proteome</keyword>
<dbReference type="PANTHER" id="PTHR33169:SF26">
    <property type="entry name" value="CONSERVED PROTEIN"/>
    <property type="match status" value="1"/>
</dbReference>
<dbReference type="RefSeq" id="WP_398274849.1">
    <property type="nucleotide sequence ID" value="NZ_JBITLV010000001.1"/>
</dbReference>
<dbReference type="Proteomes" id="UP001612915">
    <property type="component" value="Unassembled WGS sequence"/>
</dbReference>
<name>A0ABW8AK39_9ACTN</name>
<dbReference type="InterPro" id="IPR036388">
    <property type="entry name" value="WH-like_DNA-bd_sf"/>
</dbReference>
<dbReference type="InterPro" id="IPR052509">
    <property type="entry name" value="Metal_resp_DNA-bind_regulator"/>
</dbReference>
<keyword evidence="1" id="KW-0175">Coiled coil</keyword>
<accession>A0ABW8AK39</accession>
<evidence type="ECO:0000313" key="5">
    <source>
        <dbReference type="Proteomes" id="UP001612915"/>
    </source>
</evidence>
<dbReference type="InterPro" id="IPR036390">
    <property type="entry name" value="WH_DNA-bd_sf"/>
</dbReference>
<dbReference type="PANTHER" id="PTHR33169">
    <property type="entry name" value="PADR-FAMILY TRANSCRIPTIONAL REGULATOR"/>
    <property type="match status" value="1"/>
</dbReference>
<gene>
    <name evidence="4" type="ORF">ACIB24_02815</name>
</gene>
<feature type="compositionally biased region" description="Basic and acidic residues" evidence="2">
    <location>
        <begin position="182"/>
        <end position="193"/>
    </location>
</feature>
<dbReference type="InterPro" id="IPR005149">
    <property type="entry name" value="Tscrpt_reg_PadR_N"/>
</dbReference>
<feature type="coiled-coil region" evidence="1">
    <location>
        <begin position="126"/>
        <end position="160"/>
    </location>
</feature>
<sequence length="213" mass="24292">MARRGDVLELAVLGMLHENPTHGYELRKRLNELLGPFRALSYGTLHPCLKSLLARGWIREVEGDEDSDGTASPLVSRRARIVYELTAEGKEQFNTMVSSPGPAAWEDEPFAVHFAFFGRTDAATRLQILEGRRSRLQERRERARQSMRSTRERLDAYTLELQRHGLESVDREVRWLTELIDTERASRMTHPPEVDPPQPPPEPPPEPPNQPPG</sequence>
<feature type="region of interest" description="Disordered" evidence="2">
    <location>
        <begin position="182"/>
        <end position="213"/>
    </location>
</feature>
<reference evidence="4 5" key="1">
    <citation type="submission" date="2024-10" db="EMBL/GenBank/DDBJ databases">
        <title>The Natural Products Discovery Center: Release of the First 8490 Sequenced Strains for Exploring Actinobacteria Biosynthetic Diversity.</title>
        <authorList>
            <person name="Kalkreuter E."/>
            <person name="Kautsar S.A."/>
            <person name="Yang D."/>
            <person name="Bader C.D."/>
            <person name="Teijaro C.N."/>
            <person name="Fluegel L."/>
            <person name="Davis C.M."/>
            <person name="Simpson J.R."/>
            <person name="Lauterbach L."/>
            <person name="Steele A.D."/>
            <person name="Gui C."/>
            <person name="Meng S."/>
            <person name="Li G."/>
            <person name="Viehrig K."/>
            <person name="Ye F."/>
            <person name="Su P."/>
            <person name="Kiefer A.F."/>
            <person name="Nichols A."/>
            <person name="Cepeda A.J."/>
            <person name="Yan W."/>
            <person name="Fan B."/>
            <person name="Jiang Y."/>
            <person name="Adhikari A."/>
            <person name="Zheng C.-J."/>
            <person name="Schuster L."/>
            <person name="Cowan T.M."/>
            <person name="Smanski M.J."/>
            <person name="Chevrette M.G."/>
            <person name="De Carvalho L.P.S."/>
            <person name="Shen B."/>
        </authorList>
    </citation>
    <scope>NUCLEOTIDE SEQUENCE [LARGE SCALE GENOMIC DNA]</scope>
    <source>
        <strain evidence="4 5">NPDC049639</strain>
    </source>
</reference>
<evidence type="ECO:0000259" key="3">
    <source>
        <dbReference type="Pfam" id="PF03551"/>
    </source>
</evidence>
<protein>
    <submittedName>
        <fullName evidence="4">PadR family transcriptional regulator</fullName>
    </submittedName>
</protein>
<dbReference type="Gene3D" id="1.10.10.10">
    <property type="entry name" value="Winged helix-like DNA-binding domain superfamily/Winged helix DNA-binding domain"/>
    <property type="match status" value="1"/>
</dbReference>
<organism evidence="4 5">
    <name type="scientific">Spongisporangium articulatum</name>
    <dbReference type="NCBI Taxonomy" id="3362603"/>
    <lineage>
        <taxon>Bacteria</taxon>
        <taxon>Bacillati</taxon>
        <taxon>Actinomycetota</taxon>
        <taxon>Actinomycetes</taxon>
        <taxon>Kineosporiales</taxon>
        <taxon>Kineosporiaceae</taxon>
        <taxon>Spongisporangium</taxon>
    </lineage>
</organism>
<evidence type="ECO:0000256" key="1">
    <source>
        <dbReference type="SAM" id="Coils"/>
    </source>
</evidence>
<dbReference type="Pfam" id="PF03551">
    <property type="entry name" value="PadR"/>
    <property type="match status" value="1"/>
</dbReference>
<evidence type="ECO:0000256" key="2">
    <source>
        <dbReference type="SAM" id="MobiDB-lite"/>
    </source>
</evidence>
<dbReference type="EMBL" id="JBITLV010000001">
    <property type="protein sequence ID" value="MFI7585992.1"/>
    <property type="molecule type" value="Genomic_DNA"/>
</dbReference>
<feature type="compositionally biased region" description="Pro residues" evidence="2">
    <location>
        <begin position="194"/>
        <end position="213"/>
    </location>
</feature>
<comment type="caution">
    <text evidence="4">The sequence shown here is derived from an EMBL/GenBank/DDBJ whole genome shotgun (WGS) entry which is preliminary data.</text>
</comment>
<proteinExistence type="predicted"/>